<dbReference type="InterPro" id="IPR016181">
    <property type="entry name" value="Acyl_CoA_acyltransferase"/>
</dbReference>
<evidence type="ECO:0000259" key="1">
    <source>
        <dbReference type="PROSITE" id="PS51186"/>
    </source>
</evidence>
<dbReference type="PROSITE" id="PS51186">
    <property type="entry name" value="GNAT"/>
    <property type="match status" value="1"/>
</dbReference>
<name>A0ABP7LXV7_9ACTN</name>
<protein>
    <recommendedName>
        <fullName evidence="1">N-acetyltransferase domain-containing protein</fullName>
    </recommendedName>
</protein>
<proteinExistence type="predicted"/>
<keyword evidence="3" id="KW-1185">Reference proteome</keyword>
<dbReference type="InterPro" id="IPR013653">
    <property type="entry name" value="GCN5-like_dom"/>
</dbReference>
<comment type="caution">
    <text evidence="2">The sequence shown here is derived from an EMBL/GenBank/DDBJ whole genome shotgun (WGS) entry which is preliminary data.</text>
</comment>
<dbReference type="InterPro" id="IPR000182">
    <property type="entry name" value="GNAT_dom"/>
</dbReference>
<dbReference type="RefSeq" id="WP_345554713.1">
    <property type="nucleotide sequence ID" value="NZ_BAAAZA010000081.1"/>
</dbReference>
<evidence type="ECO:0000313" key="3">
    <source>
        <dbReference type="Proteomes" id="UP001501563"/>
    </source>
</evidence>
<reference evidence="3" key="1">
    <citation type="journal article" date="2019" name="Int. J. Syst. Evol. Microbiol.">
        <title>The Global Catalogue of Microorganisms (GCM) 10K type strain sequencing project: providing services to taxonomists for standard genome sequencing and annotation.</title>
        <authorList>
            <consortium name="The Broad Institute Genomics Platform"/>
            <consortium name="The Broad Institute Genome Sequencing Center for Infectious Disease"/>
            <person name="Wu L."/>
            <person name="Ma J."/>
        </authorList>
    </citation>
    <scope>NUCLEOTIDE SEQUENCE [LARGE SCALE GENOMIC DNA]</scope>
    <source>
        <strain evidence="3">JCM 16578</strain>
    </source>
</reference>
<dbReference type="Pfam" id="PF08445">
    <property type="entry name" value="FR47"/>
    <property type="match status" value="1"/>
</dbReference>
<evidence type="ECO:0000313" key="2">
    <source>
        <dbReference type="EMBL" id="GAA3909069.1"/>
    </source>
</evidence>
<accession>A0ABP7LXV7</accession>
<dbReference type="SUPFAM" id="SSF55729">
    <property type="entry name" value="Acyl-CoA N-acyltransferases (Nat)"/>
    <property type="match status" value="1"/>
</dbReference>
<sequence>MTGRSADPGTHLVWAAQGRPARVRRHGAAAAVAARGLCGRDRIAVAGDAEDAVPLVRDLLAESGAGYRPFGDARLMEVPARRIPGLVLTDPFYWMQTDSPCDAPGSSAVRWLDAAGERAAAPLFDRWFPQSYARPGLPGVRRWAGVHGGSGLLAVAADAWSADRCGFLAGVVTVPEARGHGLGAAVCRFVAGVHVREHGRAALMVDADNAPAVAAYERIGMAKRLFRAAATTV</sequence>
<organism evidence="2 3">
    <name type="scientific">Streptomyces lannensis</name>
    <dbReference type="NCBI Taxonomy" id="766498"/>
    <lineage>
        <taxon>Bacteria</taxon>
        <taxon>Bacillati</taxon>
        <taxon>Actinomycetota</taxon>
        <taxon>Actinomycetes</taxon>
        <taxon>Kitasatosporales</taxon>
        <taxon>Streptomycetaceae</taxon>
        <taxon>Streptomyces</taxon>
    </lineage>
</organism>
<gene>
    <name evidence="2" type="ORF">GCM10022207_93210</name>
</gene>
<feature type="domain" description="N-acetyltransferase" evidence="1">
    <location>
        <begin position="107"/>
        <end position="233"/>
    </location>
</feature>
<dbReference type="Gene3D" id="3.40.630.30">
    <property type="match status" value="1"/>
</dbReference>
<dbReference type="Proteomes" id="UP001501563">
    <property type="component" value="Unassembled WGS sequence"/>
</dbReference>
<dbReference type="EMBL" id="BAAAZA010000081">
    <property type="protein sequence ID" value="GAA3909069.1"/>
    <property type="molecule type" value="Genomic_DNA"/>
</dbReference>